<dbReference type="PIRSF" id="PIRSF019663">
    <property type="entry name" value="Legumain"/>
    <property type="match status" value="1"/>
</dbReference>
<feature type="active site" description="Nucleophile" evidence="2">
    <location>
        <position position="133"/>
    </location>
</feature>
<dbReference type="GO" id="GO:0006624">
    <property type="term" value="P:vacuolar protein processing"/>
    <property type="evidence" value="ECO:0007669"/>
    <property type="project" value="TreeGrafter"/>
</dbReference>
<evidence type="ECO:0000313" key="4">
    <source>
        <dbReference type="EMBL" id="CAD7655028.1"/>
    </source>
</evidence>
<dbReference type="EMBL" id="OC923723">
    <property type="protein sequence ID" value="CAD7655028.1"/>
    <property type="molecule type" value="Genomic_DNA"/>
</dbReference>
<accession>A0A7R9M819</accession>
<dbReference type="PANTHER" id="PTHR12000:SF42">
    <property type="entry name" value="LEGUMAIN"/>
    <property type="match status" value="1"/>
</dbReference>
<gene>
    <name evidence="4" type="ORF">ONB1V03_LOCUS11673</name>
</gene>
<dbReference type="EMBL" id="CAJPVJ010008898">
    <property type="protein sequence ID" value="CAG2172215.1"/>
    <property type="molecule type" value="Genomic_DNA"/>
</dbReference>
<name>A0A7R9M819_9ACAR</name>
<dbReference type="GO" id="GO:0051603">
    <property type="term" value="P:proteolysis involved in protein catabolic process"/>
    <property type="evidence" value="ECO:0007669"/>
    <property type="project" value="TreeGrafter"/>
</dbReference>
<dbReference type="Pfam" id="PF01650">
    <property type="entry name" value="Peptidase_C13"/>
    <property type="match status" value="1"/>
</dbReference>
<feature type="domain" description="Legumain prodomain" evidence="3">
    <location>
        <begin position="235"/>
        <end position="314"/>
    </location>
</feature>
<feature type="active site" evidence="2">
    <location>
        <position position="92"/>
    </location>
</feature>
<comment type="similarity">
    <text evidence="1">Belongs to the peptidase C13 family.</text>
</comment>
<evidence type="ECO:0000259" key="3">
    <source>
        <dbReference type="Pfam" id="PF20985"/>
    </source>
</evidence>
<dbReference type="OrthoDB" id="192611at2759"/>
<dbReference type="CDD" id="cd21115">
    <property type="entry name" value="legumain_C"/>
    <property type="match status" value="1"/>
</dbReference>
<sequence>MIHAHGIPDENIIVFHYDDLADNPNNPYPGTIINLPGGPDVYKGVPKTYTKADVTPENFLAALRGDEKLEKSGKKVVKSGPNDRIFVFLQDHGGEQTVMFPNGVLHAQDLNKVLIDMHKQNRFKEMTFYLESCYSGSMFDKLLPNNINIYAVTTSRPDQPAYFCCYDSEWGTELATDFAKAWLNDSDHSDFSKELLSEQFEFIYKYQGNEEAMQYGDLSIVKETVGTYMELEGLLSRRKLMDKQIEEYVNELPAIDANIALNGKLELNHRDCYKQLVNTFYHKCYNLAENTYGIQKLQTFANICEQMRDSSDADIAVNRLIQHCDRN</sequence>
<dbReference type="Gene3D" id="3.40.50.1460">
    <property type="match status" value="1"/>
</dbReference>
<feature type="non-terminal residue" evidence="4">
    <location>
        <position position="1"/>
    </location>
</feature>
<dbReference type="GO" id="GO:0004197">
    <property type="term" value="F:cysteine-type endopeptidase activity"/>
    <property type="evidence" value="ECO:0007669"/>
    <property type="project" value="TreeGrafter"/>
</dbReference>
<evidence type="ECO:0000313" key="5">
    <source>
        <dbReference type="Proteomes" id="UP000728032"/>
    </source>
</evidence>
<dbReference type="PANTHER" id="PTHR12000">
    <property type="entry name" value="HEMOGLOBINASE FAMILY MEMBER"/>
    <property type="match status" value="1"/>
</dbReference>
<dbReference type="InterPro" id="IPR001096">
    <property type="entry name" value="Peptidase_C13"/>
</dbReference>
<organism evidence="4">
    <name type="scientific">Oppiella nova</name>
    <dbReference type="NCBI Taxonomy" id="334625"/>
    <lineage>
        <taxon>Eukaryota</taxon>
        <taxon>Metazoa</taxon>
        <taxon>Ecdysozoa</taxon>
        <taxon>Arthropoda</taxon>
        <taxon>Chelicerata</taxon>
        <taxon>Arachnida</taxon>
        <taxon>Acari</taxon>
        <taxon>Acariformes</taxon>
        <taxon>Sarcoptiformes</taxon>
        <taxon>Oribatida</taxon>
        <taxon>Brachypylina</taxon>
        <taxon>Oppioidea</taxon>
        <taxon>Oppiidae</taxon>
        <taxon>Oppiella</taxon>
    </lineage>
</organism>
<proteinExistence type="inferred from homology"/>
<evidence type="ECO:0000256" key="1">
    <source>
        <dbReference type="ARBA" id="ARBA00009941"/>
    </source>
</evidence>
<dbReference type="GO" id="GO:0005773">
    <property type="term" value="C:vacuole"/>
    <property type="evidence" value="ECO:0007669"/>
    <property type="project" value="GOC"/>
</dbReference>
<dbReference type="Proteomes" id="UP000728032">
    <property type="component" value="Unassembled WGS sequence"/>
</dbReference>
<reference evidence="4" key="1">
    <citation type="submission" date="2020-11" db="EMBL/GenBank/DDBJ databases">
        <authorList>
            <person name="Tran Van P."/>
        </authorList>
    </citation>
    <scope>NUCLEOTIDE SEQUENCE</scope>
</reference>
<dbReference type="AlphaFoldDB" id="A0A7R9M819"/>
<protein>
    <recommendedName>
        <fullName evidence="3">Legumain prodomain domain-containing protein</fullName>
    </recommendedName>
</protein>
<evidence type="ECO:0000256" key="2">
    <source>
        <dbReference type="PIRSR" id="PIRSR019663-1"/>
    </source>
</evidence>
<dbReference type="Pfam" id="PF20985">
    <property type="entry name" value="Legum_prodom"/>
    <property type="match status" value="1"/>
</dbReference>
<dbReference type="InterPro" id="IPR048501">
    <property type="entry name" value="Legum_prodom"/>
</dbReference>
<dbReference type="PRINTS" id="PR00776">
    <property type="entry name" value="HEMOGLOBNASE"/>
</dbReference>
<keyword evidence="5" id="KW-1185">Reference proteome</keyword>